<dbReference type="FunFam" id="3.40.50.300:FF:000483">
    <property type="entry name" value="Sensor histidine kinase KdpD"/>
    <property type="match status" value="1"/>
</dbReference>
<keyword evidence="1" id="KW-0808">Transferase</keyword>
<name>A0A1H5UML8_9SPHI</name>
<dbReference type="GO" id="GO:0005886">
    <property type="term" value="C:plasma membrane"/>
    <property type="evidence" value="ECO:0007669"/>
    <property type="project" value="TreeGrafter"/>
</dbReference>
<keyword evidence="3" id="KW-0902">Two-component regulatory system</keyword>
<sequence>MEGQRKSAEHFLELIKQSRRGKFKIYLGMCAGVGKTYRMLQEAHNLLRNGINVQIGYVETHGREDTAALVQGLPILPRKHMFYKGNGLEELDVDLILKNHPEVVIVDELAHTNIPGSKNQKRYQDVMELLDAGITVISAVNIQHLEGLQAEIGDMLSAVVRERIPDRILQAADEVVFVDIAVADLLDRLKEGKIYREEKIEIALRNFFQADQLLLLRELALKEVAVHAIMKHEQRRGNGPKRKRERFMVCIGTDEKKAKNLIRKTARLASYYQASWFVLYVQTPKEASDKIPLDKQRYLINNFKLATELGGQVVQVKGRRVSDHIVDQVIRMGVTTLCVGRPKWPWFRVLWVMGNFKRLLHRLEKVQVDLIILS</sequence>
<dbReference type="AlphaFoldDB" id="A0A1H5UML8"/>
<dbReference type="GO" id="GO:0005737">
    <property type="term" value="C:cytoplasm"/>
    <property type="evidence" value="ECO:0007669"/>
    <property type="project" value="UniProtKB-ARBA"/>
</dbReference>
<gene>
    <name evidence="5" type="ORF">SAMN05421877_102348</name>
</gene>
<dbReference type="InterPro" id="IPR003852">
    <property type="entry name" value="Sig_transdc_His_kinase_KdpD_N"/>
</dbReference>
<evidence type="ECO:0000259" key="4">
    <source>
        <dbReference type="Pfam" id="PF02702"/>
    </source>
</evidence>
<dbReference type="GO" id="GO:0000155">
    <property type="term" value="F:phosphorelay sensor kinase activity"/>
    <property type="evidence" value="ECO:0007669"/>
    <property type="project" value="InterPro"/>
</dbReference>
<dbReference type="InterPro" id="IPR052023">
    <property type="entry name" value="Histidine_kinase_KdpD"/>
</dbReference>
<dbReference type="PANTHER" id="PTHR45569">
    <property type="entry name" value="SENSOR PROTEIN KDPD"/>
    <property type="match status" value="1"/>
</dbReference>
<accession>A0A1H5UML8</accession>
<dbReference type="InterPro" id="IPR027417">
    <property type="entry name" value="P-loop_NTPase"/>
</dbReference>
<dbReference type="PANTHER" id="PTHR45569:SF1">
    <property type="entry name" value="SENSOR PROTEIN KDPD"/>
    <property type="match status" value="1"/>
</dbReference>
<evidence type="ECO:0000256" key="3">
    <source>
        <dbReference type="ARBA" id="ARBA00023012"/>
    </source>
</evidence>
<dbReference type="OrthoDB" id="9806130at2"/>
<proteinExistence type="predicted"/>
<protein>
    <submittedName>
        <fullName evidence="5">Two-component system, OmpR family, sensor histidine kinase KdpD</fullName>
    </submittedName>
</protein>
<keyword evidence="2 5" id="KW-0418">Kinase</keyword>
<reference evidence="6" key="1">
    <citation type="submission" date="2016-10" db="EMBL/GenBank/DDBJ databases">
        <authorList>
            <person name="Varghese N."/>
            <person name="Submissions S."/>
        </authorList>
    </citation>
    <scope>NUCLEOTIDE SEQUENCE [LARGE SCALE GENOMIC DNA]</scope>
    <source>
        <strain evidence="6">DSM 22361</strain>
    </source>
</reference>
<keyword evidence="6" id="KW-1185">Reference proteome</keyword>
<dbReference type="SUPFAM" id="SSF52540">
    <property type="entry name" value="P-loop containing nucleoside triphosphate hydrolases"/>
    <property type="match status" value="1"/>
</dbReference>
<evidence type="ECO:0000256" key="2">
    <source>
        <dbReference type="ARBA" id="ARBA00022777"/>
    </source>
</evidence>
<dbReference type="Pfam" id="PF02702">
    <property type="entry name" value="KdpD"/>
    <property type="match status" value="1"/>
</dbReference>
<dbReference type="Proteomes" id="UP000236731">
    <property type="component" value="Unassembled WGS sequence"/>
</dbReference>
<evidence type="ECO:0000313" key="5">
    <source>
        <dbReference type="EMBL" id="SEF76285.1"/>
    </source>
</evidence>
<dbReference type="EMBL" id="FNUT01000002">
    <property type="protein sequence ID" value="SEF76285.1"/>
    <property type="molecule type" value="Genomic_DNA"/>
</dbReference>
<evidence type="ECO:0000256" key="1">
    <source>
        <dbReference type="ARBA" id="ARBA00022679"/>
    </source>
</evidence>
<feature type="domain" description="Signal transduction histidine kinase osmosensitive K+ channel sensor N-terminal" evidence="4">
    <location>
        <begin position="19"/>
        <end position="226"/>
    </location>
</feature>
<evidence type="ECO:0000313" key="6">
    <source>
        <dbReference type="Proteomes" id="UP000236731"/>
    </source>
</evidence>
<dbReference type="RefSeq" id="WP_103905356.1">
    <property type="nucleotide sequence ID" value="NZ_CP049246.1"/>
</dbReference>
<organism evidence="5 6">
    <name type="scientific">Sphingobacterium lactis</name>
    <dbReference type="NCBI Taxonomy" id="797291"/>
    <lineage>
        <taxon>Bacteria</taxon>
        <taxon>Pseudomonadati</taxon>
        <taxon>Bacteroidota</taxon>
        <taxon>Sphingobacteriia</taxon>
        <taxon>Sphingobacteriales</taxon>
        <taxon>Sphingobacteriaceae</taxon>
        <taxon>Sphingobacterium</taxon>
    </lineage>
</organism>
<dbReference type="Gene3D" id="3.40.50.300">
    <property type="entry name" value="P-loop containing nucleotide triphosphate hydrolases"/>
    <property type="match status" value="1"/>
</dbReference>